<sequence>MAEYDEAKQLVRERLAAGMKPAKIRKALAESGIDPHVLDDVLRDNAEKPKRRPKPAPVAGQLNAQPAEGLHAAPPLKLSALAPAFFIFFLGFIANIAVRAGIMVWVFAAAVSYAVTRRRGAMYFLAGAALNLLVVVLLAFSAVNAEHARAESLYSSCVSLNTAACGNEDTNYNYVCSANNLYRCFPSVLNGCWPDANAASSAPSCVKDKALELARPALCEHAGAERDTCYLEYAQQNRNPHFCTRISDPETKAGCIIARTLPS</sequence>
<organism evidence="2 3">
    <name type="scientific">Candidatus Iainarchaeum sp</name>
    <dbReference type="NCBI Taxonomy" id="3101447"/>
    <lineage>
        <taxon>Archaea</taxon>
        <taxon>Candidatus Iainarchaeota</taxon>
        <taxon>Candidatus Iainarchaeia</taxon>
        <taxon>Candidatus Iainarchaeales</taxon>
        <taxon>Candidatus Iainarchaeaceae</taxon>
        <taxon>Candidatus Iainarchaeum</taxon>
    </lineage>
</organism>
<evidence type="ECO:0000313" key="3">
    <source>
        <dbReference type="Proteomes" id="UP000732298"/>
    </source>
</evidence>
<name>A0A8T3YLW0_9ARCH</name>
<evidence type="ECO:0000313" key="2">
    <source>
        <dbReference type="EMBL" id="MBI4209891.1"/>
    </source>
</evidence>
<feature type="transmembrane region" description="Helical" evidence="1">
    <location>
        <begin position="84"/>
        <end position="111"/>
    </location>
</feature>
<reference evidence="2" key="1">
    <citation type="submission" date="2020-07" db="EMBL/GenBank/DDBJ databases">
        <title>Huge and variable diversity of episymbiotic CPR bacteria and DPANN archaea in groundwater ecosystems.</title>
        <authorList>
            <person name="He C.Y."/>
            <person name="Keren R."/>
            <person name="Whittaker M."/>
            <person name="Farag I.F."/>
            <person name="Doudna J."/>
            <person name="Cate J.H.D."/>
            <person name="Banfield J.F."/>
        </authorList>
    </citation>
    <scope>NUCLEOTIDE SEQUENCE</scope>
    <source>
        <strain evidence="2">NC_groundwater_1296_Ag_S-0.2um_52_80</strain>
    </source>
</reference>
<feature type="transmembrane region" description="Helical" evidence="1">
    <location>
        <begin position="123"/>
        <end position="143"/>
    </location>
</feature>
<keyword evidence="1" id="KW-1133">Transmembrane helix</keyword>
<protein>
    <submittedName>
        <fullName evidence="2">Uncharacterized protein</fullName>
    </submittedName>
</protein>
<dbReference type="EMBL" id="JACQPB010000001">
    <property type="protein sequence ID" value="MBI4209891.1"/>
    <property type="molecule type" value="Genomic_DNA"/>
</dbReference>
<dbReference type="Proteomes" id="UP000732298">
    <property type="component" value="Unassembled WGS sequence"/>
</dbReference>
<evidence type="ECO:0000256" key="1">
    <source>
        <dbReference type="SAM" id="Phobius"/>
    </source>
</evidence>
<keyword evidence="1" id="KW-0812">Transmembrane</keyword>
<gene>
    <name evidence="2" type="ORF">HY544_00065</name>
</gene>
<proteinExistence type="predicted"/>
<keyword evidence="1" id="KW-0472">Membrane</keyword>
<dbReference type="AlphaFoldDB" id="A0A8T3YLW0"/>
<comment type="caution">
    <text evidence="2">The sequence shown here is derived from an EMBL/GenBank/DDBJ whole genome shotgun (WGS) entry which is preliminary data.</text>
</comment>
<accession>A0A8T3YLW0</accession>